<sequence length="275" mass="31892">MLRTMASPTRTVITRAARRAPRPTLSPVAMGARLYSGRILSNGMISSRTPKPPKAGEKRAVGENWSEHPDDPEFDHGPWHKISEAVKSDHRKIEAYYDRMTKLDDPVYQEEYQNAFVWKLSRHSIAEEIVLYPNLERCVEKGNYIASQDRHEHYKLKRELKRFQKLRPSSPEFMPTLDRLWKELKTHMQEEEAHDLVKLEEAISESKSRAIADSFEYWKGASPTRSHPWVPNTPPWETVVGSLVAPWDRMMDKWRKWPAEDLGRPQQPGAGSPPM</sequence>
<evidence type="ECO:0000259" key="2">
    <source>
        <dbReference type="Pfam" id="PF01814"/>
    </source>
</evidence>
<dbReference type="PANTHER" id="PTHR35585">
    <property type="entry name" value="HHE DOMAIN PROTEIN (AFU_ORTHOLOGUE AFUA_4G00730)"/>
    <property type="match status" value="1"/>
</dbReference>
<keyword evidence="4" id="KW-1185">Reference proteome</keyword>
<feature type="compositionally biased region" description="Basic and acidic residues" evidence="1">
    <location>
        <begin position="54"/>
        <end position="77"/>
    </location>
</feature>
<comment type="caution">
    <text evidence="3">The sequence shown here is derived from an EMBL/GenBank/DDBJ whole genome shotgun (WGS) entry which is preliminary data.</text>
</comment>
<dbReference type="Pfam" id="PF01814">
    <property type="entry name" value="Hemerythrin"/>
    <property type="match status" value="1"/>
</dbReference>
<name>A0ABR2HSL9_9PEZI</name>
<dbReference type="Proteomes" id="UP001390339">
    <property type="component" value="Unassembled WGS sequence"/>
</dbReference>
<evidence type="ECO:0000313" key="4">
    <source>
        <dbReference type="Proteomes" id="UP001390339"/>
    </source>
</evidence>
<accession>A0ABR2HSL9</accession>
<feature type="region of interest" description="Disordered" evidence="1">
    <location>
        <begin position="43"/>
        <end position="77"/>
    </location>
</feature>
<evidence type="ECO:0000256" key="1">
    <source>
        <dbReference type="SAM" id="MobiDB-lite"/>
    </source>
</evidence>
<gene>
    <name evidence="3" type="ORF">PGQ11_014511</name>
</gene>
<proteinExistence type="predicted"/>
<dbReference type="EMBL" id="JAPCWZ010000009">
    <property type="protein sequence ID" value="KAK8852032.1"/>
    <property type="molecule type" value="Genomic_DNA"/>
</dbReference>
<feature type="domain" description="Hemerythrin-like" evidence="2">
    <location>
        <begin position="83"/>
        <end position="194"/>
    </location>
</feature>
<dbReference type="PANTHER" id="PTHR35585:SF1">
    <property type="entry name" value="HHE DOMAIN PROTEIN (AFU_ORTHOLOGUE AFUA_4G00730)"/>
    <property type="match status" value="1"/>
</dbReference>
<organism evidence="3 4">
    <name type="scientific">Apiospora arundinis</name>
    <dbReference type="NCBI Taxonomy" id="335852"/>
    <lineage>
        <taxon>Eukaryota</taxon>
        <taxon>Fungi</taxon>
        <taxon>Dikarya</taxon>
        <taxon>Ascomycota</taxon>
        <taxon>Pezizomycotina</taxon>
        <taxon>Sordariomycetes</taxon>
        <taxon>Xylariomycetidae</taxon>
        <taxon>Amphisphaeriales</taxon>
        <taxon>Apiosporaceae</taxon>
        <taxon>Apiospora</taxon>
    </lineage>
</organism>
<reference evidence="3 4" key="1">
    <citation type="journal article" date="2024" name="IMA Fungus">
        <title>Apiospora arundinis, a panoply of carbohydrate-active enzymes and secondary metabolites.</title>
        <authorList>
            <person name="Sorensen T."/>
            <person name="Petersen C."/>
            <person name="Muurmann A.T."/>
            <person name="Christiansen J.V."/>
            <person name="Brundto M.L."/>
            <person name="Overgaard C.K."/>
            <person name="Boysen A.T."/>
            <person name="Wollenberg R.D."/>
            <person name="Larsen T.O."/>
            <person name="Sorensen J.L."/>
            <person name="Nielsen K.L."/>
            <person name="Sondergaard T.E."/>
        </authorList>
    </citation>
    <scope>NUCLEOTIDE SEQUENCE [LARGE SCALE GENOMIC DNA]</scope>
    <source>
        <strain evidence="3 4">AAU 773</strain>
    </source>
</reference>
<dbReference type="Gene3D" id="1.20.120.520">
    <property type="entry name" value="nmb1532 protein domain like"/>
    <property type="match status" value="1"/>
</dbReference>
<dbReference type="InterPro" id="IPR012312">
    <property type="entry name" value="Hemerythrin-like"/>
</dbReference>
<evidence type="ECO:0000313" key="3">
    <source>
        <dbReference type="EMBL" id="KAK8852032.1"/>
    </source>
</evidence>
<protein>
    <submittedName>
        <fullName evidence="3">HHE domain-containing protein</fullName>
    </submittedName>
</protein>